<organism evidence="1 2">
    <name type="scientific">Streptomyces chartreusis</name>
    <dbReference type="NCBI Taxonomy" id="1969"/>
    <lineage>
        <taxon>Bacteria</taxon>
        <taxon>Bacillati</taxon>
        <taxon>Actinomycetota</taxon>
        <taxon>Actinomycetes</taxon>
        <taxon>Kitasatosporales</taxon>
        <taxon>Streptomycetaceae</taxon>
        <taxon>Streptomyces</taxon>
    </lineage>
</organism>
<protein>
    <submittedName>
        <fullName evidence="1">LmeA family phospholipid-binding protein</fullName>
    </submittedName>
</protein>
<dbReference type="AlphaFoldDB" id="A0A7I0NT61"/>
<name>A0A7I0NT61_STRCX</name>
<dbReference type="Pfam" id="PF11209">
    <property type="entry name" value="LmeA"/>
    <property type="match status" value="1"/>
</dbReference>
<dbReference type="Proteomes" id="UP000509418">
    <property type="component" value="Chromosome"/>
</dbReference>
<proteinExistence type="predicted"/>
<evidence type="ECO:0000313" key="1">
    <source>
        <dbReference type="EMBL" id="QKZ16254.1"/>
    </source>
</evidence>
<keyword evidence="2" id="KW-1185">Reference proteome</keyword>
<gene>
    <name evidence="1" type="ORF">HUT05_02010</name>
</gene>
<accession>A0A7I0NT61</accession>
<reference evidence="1 2" key="1">
    <citation type="submission" date="2020-06" db="EMBL/GenBank/DDBJ databases">
        <title>Genome mining for natural products.</title>
        <authorList>
            <person name="Zhang B."/>
            <person name="Shi J."/>
            <person name="Ge H."/>
        </authorList>
    </citation>
    <scope>NUCLEOTIDE SEQUENCE [LARGE SCALE GENOMIC DNA]</scope>
    <source>
        <strain evidence="1 2">NA02069</strain>
    </source>
</reference>
<evidence type="ECO:0000313" key="2">
    <source>
        <dbReference type="Proteomes" id="UP000509418"/>
    </source>
</evidence>
<sequence length="237" mass="24712">MIRSVFRRHRAAALSSTALAVVLLIATTTELVARTLLHSRMATVAGTALGKGTTVDIEGGPALLALFDRHIDAVTISNDHAALGRITGVSVRARLEDLRLTADRAGTVARTHADVTVPAASLQRMAGTSDGGLPVTAVRLDEQADTVTLDLGQGGLGQATLQPRLQDGRVTLRLADVEILGRPAPPGMVDRIQDRLTSRNGVDYPLGLKATTLDVTATGLAVGLDAGPTRLKGKVRA</sequence>
<dbReference type="RefSeq" id="WP_176573930.1">
    <property type="nucleotide sequence ID" value="NZ_CBDRGH010000018.1"/>
</dbReference>
<dbReference type="InterPro" id="IPR021373">
    <property type="entry name" value="DUF2993"/>
</dbReference>
<dbReference type="EMBL" id="CP056041">
    <property type="protein sequence ID" value="QKZ16254.1"/>
    <property type="molecule type" value="Genomic_DNA"/>
</dbReference>